<protein>
    <submittedName>
        <fullName evidence="2">Uncharacterized protein</fullName>
    </submittedName>
</protein>
<gene>
    <name evidence="2" type="ORF">JZM24_06350</name>
</gene>
<dbReference type="Proteomes" id="UP000811282">
    <property type="component" value="Unassembled WGS sequence"/>
</dbReference>
<dbReference type="EMBL" id="JAFJYC010000001">
    <property type="protein sequence ID" value="MBT9431852.1"/>
    <property type="molecule type" value="Genomic_DNA"/>
</dbReference>
<reference evidence="2 3" key="1">
    <citation type="journal article" date="2021" name="Genome Biol. Evol.">
        <title>The evolution of interdependence in a four-way mealybug symbiosis.</title>
        <authorList>
            <person name="Garber A.I."/>
            <person name="Kupper M."/>
            <person name="Laetsch D.R."/>
            <person name="Weldon S.R."/>
            <person name="Ladinsky M.S."/>
            <person name="Bjorkman P.J."/>
            <person name="McCutcheon J.P."/>
        </authorList>
    </citation>
    <scope>NUCLEOTIDE SEQUENCE [LARGE SCALE GENOMIC DNA]</scope>
    <source>
        <strain evidence="2">SOD</strain>
    </source>
</reference>
<name>A0ABS5YAW6_9GAMM</name>
<comment type="caution">
    <text evidence="2">The sequence shown here is derived from an EMBL/GenBank/DDBJ whole genome shotgun (WGS) entry which is preliminary data.</text>
</comment>
<dbReference type="RefSeq" id="WP_215669066.1">
    <property type="nucleotide sequence ID" value="NZ_JAFJYC010000001.1"/>
</dbReference>
<keyword evidence="3" id="KW-1185">Reference proteome</keyword>
<evidence type="ECO:0000256" key="1">
    <source>
        <dbReference type="SAM" id="MobiDB-lite"/>
    </source>
</evidence>
<proteinExistence type="predicted"/>
<feature type="compositionally biased region" description="Polar residues" evidence="1">
    <location>
        <begin position="1"/>
        <end position="16"/>
    </location>
</feature>
<organism evidence="2 3">
    <name type="scientific">Candidatus Sodalis endolongispinus</name>
    <dbReference type="NCBI Taxonomy" id="2812662"/>
    <lineage>
        <taxon>Bacteria</taxon>
        <taxon>Pseudomonadati</taxon>
        <taxon>Pseudomonadota</taxon>
        <taxon>Gammaproteobacteria</taxon>
        <taxon>Enterobacterales</taxon>
        <taxon>Bruguierivoracaceae</taxon>
        <taxon>Sodalis</taxon>
    </lineage>
</organism>
<evidence type="ECO:0000313" key="2">
    <source>
        <dbReference type="EMBL" id="MBT9431852.1"/>
    </source>
</evidence>
<sequence>MNTVSLQGLNSSNILHHTNEGQRRNTGAQSDQILQAWRDWANAAVRGKFDVDIVVGELRHEKALPTLEKRLNESNVKMNLSELWQ</sequence>
<feature type="region of interest" description="Disordered" evidence="1">
    <location>
        <begin position="1"/>
        <end position="28"/>
    </location>
</feature>
<accession>A0ABS5YAW6</accession>
<evidence type="ECO:0000313" key="3">
    <source>
        <dbReference type="Proteomes" id="UP000811282"/>
    </source>
</evidence>